<dbReference type="Proteomes" id="UP000773614">
    <property type="component" value="Unassembled WGS sequence"/>
</dbReference>
<evidence type="ECO:0000313" key="1">
    <source>
        <dbReference type="EMBL" id="MYZ47329.1"/>
    </source>
</evidence>
<evidence type="ECO:0000313" key="2">
    <source>
        <dbReference type="Proteomes" id="UP000773614"/>
    </source>
</evidence>
<organism evidence="1 2">
    <name type="scientific">Propylenella binzhouense</name>
    <dbReference type="NCBI Taxonomy" id="2555902"/>
    <lineage>
        <taxon>Bacteria</taxon>
        <taxon>Pseudomonadati</taxon>
        <taxon>Pseudomonadota</taxon>
        <taxon>Alphaproteobacteria</taxon>
        <taxon>Hyphomicrobiales</taxon>
        <taxon>Propylenellaceae</taxon>
        <taxon>Propylenella</taxon>
    </lineage>
</organism>
<gene>
    <name evidence="1" type="ORF">E4O86_06350</name>
</gene>
<name>A0A964WSU3_9HYPH</name>
<comment type="caution">
    <text evidence="1">The sequence shown here is derived from an EMBL/GenBank/DDBJ whole genome shotgun (WGS) entry which is preliminary data.</text>
</comment>
<dbReference type="EMBL" id="SPKJ01000013">
    <property type="protein sequence ID" value="MYZ47329.1"/>
    <property type="molecule type" value="Genomic_DNA"/>
</dbReference>
<protein>
    <submittedName>
        <fullName evidence="1">Uncharacterized protein</fullName>
    </submittedName>
</protein>
<dbReference type="AlphaFoldDB" id="A0A964WSU3"/>
<keyword evidence="2" id="KW-1185">Reference proteome</keyword>
<accession>A0A964WSU3</accession>
<proteinExistence type="predicted"/>
<sequence>MSGERQRRYRRRQARGLRVLPIEVDEAAVADLLTELGLLPPAKADDLASIRVGLEQLIDNLVAVSVEEIE</sequence>
<reference evidence="1" key="1">
    <citation type="submission" date="2019-03" db="EMBL/GenBank/DDBJ databases">
        <title>Afifella sp. nov., isolated from activated sludge.</title>
        <authorList>
            <person name="Li Q."/>
            <person name="Liu Y."/>
        </authorList>
    </citation>
    <scope>NUCLEOTIDE SEQUENCE</scope>
    <source>
        <strain evidence="1">L72</strain>
    </source>
</reference>
<dbReference type="RefSeq" id="WP_161139679.1">
    <property type="nucleotide sequence ID" value="NZ_SPKJ01000013.1"/>
</dbReference>